<dbReference type="EMBL" id="NJES01000650">
    <property type="protein sequence ID" value="PHH70247.1"/>
    <property type="molecule type" value="Genomic_DNA"/>
</dbReference>
<evidence type="ECO:0000313" key="3">
    <source>
        <dbReference type="Proteomes" id="UP000226431"/>
    </source>
</evidence>
<feature type="compositionally biased region" description="Basic and acidic residues" evidence="1">
    <location>
        <begin position="423"/>
        <end position="432"/>
    </location>
</feature>
<organism evidence="2 3">
    <name type="scientific">Ophiocordyceps camponoti-rufipedis</name>
    <dbReference type="NCBI Taxonomy" id="2004952"/>
    <lineage>
        <taxon>Eukaryota</taxon>
        <taxon>Fungi</taxon>
        <taxon>Dikarya</taxon>
        <taxon>Ascomycota</taxon>
        <taxon>Pezizomycotina</taxon>
        <taxon>Sordariomycetes</taxon>
        <taxon>Hypocreomycetidae</taxon>
        <taxon>Hypocreales</taxon>
        <taxon>Ophiocordycipitaceae</taxon>
        <taxon>Ophiocordyceps</taxon>
    </lineage>
</organism>
<dbReference type="OrthoDB" id="5398572at2759"/>
<accession>A0A2C5YN95</accession>
<feature type="region of interest" description="Disordered" evidence="1">
    <location>
        <begin position="403"/>
        <end position="475"/>
    </location>
</feature>
<feature type="compositionally biased region" description="Basic and acidic residues" evidence="1">
    <location>
        <begin position="465"/>
        <end position="475"/>
    </location>
</feature>
<dbReference type="STRING" id="2004952.A0A2C5YN95"/>
<reference evidence="2 3" key="1">
    <citation type="submission" date="2017-06" db="EMBL/GenBank/DDBJ databases">
        <title>Ant-infecting Ophiocordyceps genomes reveal a high diversity of potential behavioral manipulation genes and a possible major role for enterotoxins.</title>
        <authorList>
            <person name="De Bekker C."/>
            <person name="Evans H.C."/>
            <person name="Brachmann A."/>
            <person name="Hughes D.P."/>
        </authorList>
    </citation>
    <scope>NUCLEOTIDE SEQUENCE [LARGE SCALE GENOMIC DNA]</scope>
    <source>
        <strain evidence="2 3">Map16</strain>
    </source>
</reference>
<feature type="compositionally biased region" description="Acidic residues" evidence="1">
    <location>
        <begin position="362"/>
        <end position="374"/>
    </location>
</feature>
<feature type="compositionally biased region" description="Low complexity" evidence="1">
    <location>
        <begin position="11"/>
        <end position="22"/>
    </location>
</feature>
<name>A0A2C5YN95_9HYPO</name>
<dbReference type="Proteomes" id="UP000226431">
    <property type="component" value="Unassembled WGS sequence"/>
</dbReference>
<keyword evidence="3" id="KW-1185">Reference proteome</keyword>
<sequence length="578" mass="64155">MELRPRNPRQTTTVKRAATTTAPKQTRNVRRKTDRSQSETDALEEDQELDSGATGGLLGRGPFPRRGAPSGTDFELSQVNAASDNEDDDFRTSPARDDEDHAPAQPSESQKSGVGLDDPQRLTLMTKRLSSLSAAADRVVNCLLEDDGESLYDAHRAFFRALCASYPSHMAGSPFVEWHSLGEAGLPLATSMAKANLVTALDEVLREKTTVTSLQQRAFFLKALDAACPDLLVAPGRAPMPPSMVLDIRTCYFVEVLAINNGRSSPEAVVAQTFCRGPARLEGPYKSLGGVDEEDEALCSSRISDIMANIAQGHASDGDMGLTQLRQGFPRVELADKFREWIVQELHDLGAKVRPPAAPEIGEADSGSESDAEPQEIIRTENGPPLYSDATSLRSLVRRYKAINDGDENEHEDDDDDDDDSDHFEADARNQDENVASPSWARRRPARPLPTGLSSQQVYRASRPPADREAQYTKRVRWSDHDTRVLNQCIKDRHANYADIERNDADKFEHARNQQAYRDKARNLKVDYLKTDQPLPECYDLVSLGHKEVKQIEANGKNPHRRESDVDDEGRPVNTELR</sequence>
<feature type="region of interest" description="Disordered" evidence="1">
    <location>
        <begin position="1"/>
        <end position="118"/>
    </location>
</feature>
<protein>
    <recommendedName>
        <fullName evidence="4">Myb-like domain-containing protein</fullName>
    </recommendedName>
</protein>
<gene>
    <name evidence="2" type="ORF">CDD80_6148</name>
</gene>
<proteinExistence type="predicted"/>
<feature type="compositionally biased region" description="Low complexity" evidence="1">
    <location>
        <begin position="60"/>
        <end position="71"/>
    </location>
</feature>
<feature type="compositionally biased region" description="Acidic residues" evidence="1">
    <location>
        <begin position="405"/>
        <end position="422"/>
    </location>
</feature>
<evidence type="ECO:0000256" key="1">
    <source>
        <dbReference type="SAM" id="MobiDB-lite"/>
    </source>
</evidence>
<feature type="region of interest" description="Disordered" evidence="1">
    <location>
        <begin position="353"/>
        <end position="391"/>
    </location>
</feature>
<dbReference type="AlphaFoldDB" id="A0A2C5YN95"/>
<evidence type="ECO:0008006" key="4">
    <source>
        <dbReference type="Google" id="ProtNLM"/>
    </source>
</evidence>
<feature type="region of interest" description="Disordered" evidence="1">
    <location>
        <begin position="550"/>
        <end position="578"/>
    </location>
</feature>
<comment type="caution">
    <text evidence="2">The sequence shown here is derived from an EMBL/GenBank/DDBJ whole genome shotgun (WGS) entry which is preliminary data.</text>
</comment>
<feature type="compositionally biased region" description="Basic and acidic residues" evidence="1">
    <location>
        <begin position="90"/>
        <end position="102"/>
    </location>
</feature>
<evidence type="ECO:0000313" key="2">
    <source>
        <dbReference type="EMBL" id="PHH70247.1"/>
    </source>
</evidence>